<proteinExistence type="predicted"/>
<keyword evidence="2" id="KW-1185">Reference proteome</keyword>
<accession>A0ACB9KR36</accession>
<dbReference type="Proteomes" id="UP000828941">
    <property type="component" value="Chromosome 13"/>
</dbReference>
<organism evidence="1 2">
    <name type="scientific">Bauhinia variegata</name>
    <name type="common">Purple orchid tree</name>
    <name type="synonym">Phanera variegata</name>
    <dbReference type="NCBI Taxonomy" id="167791"/>
    <lineage>
        <taxon>Eukaryota</taxon>
        <taxon>Viridiplantae</taxon>
        <taxon>Streptophyta</taxon>
        <taxon>Embryophyta</taxon>
        <taxon>Tracheophyta</taxon>
        <taxon>Spermatophyta</taxon>
        <taxon>Magnoliopsida</taxon>
        <taxon>eudicotyledons</taxon>
        <taxon>Gunneridae</taxon>
        <taxon>Pentapetalae</taxon>
        <taxon>rosids</taxon>
        <taxon>fabids</taxon>
        <taxon>Fabales</taxon>
        <taxon>Fabaceae</taxon>
        <taxon>Cercidoideae</taxon>
        <taxon>Cercideae</taxon>
        <taxon>Bauhiniinae</taxon>
        <taxon>Bauhinia</taxon>
    </lineage>
</organism>
<gene>
    <name evidence="1" type="ORF">L6164_033198</name>
</gene>
<reference evidence="1 2" key="1">
    <citation type="journal article" date="2022" name="DNA Res.">
        <title>Chromosomal-level genome assembly of the orchid tree Bauhinia variegata (Leguminosae; Cercidoideae) supports the allotetraploid origin hypothesis of Bauhinia.</title>
        <authorList>
            <person name="Zhong Y."/>
            <person name="Chen Y."/>
            <person name="Zheng D."/>
            <person name="Pang J."/>
            <person name="Liu Y."/>
            <person name="Luo S."/>
            <person name="Meng S."/>
            <person name="Qian L."/>
            <person name="Wei D."/>
            <person name="Dai S."/>
            <person name="Zhou R."/>
        </authorList>
    </citation>
    <scope>NUCLEOTIDE SEQUENCE [LARGE SCALE GENOMIC DNA]</scope>
    <source>
        <strain evidence="1">BV-YZ2020</strain>
    </source>
</reference>
<dbReference type="EMBL" id="CM039438">
    <property type="protein sequence ID" value="KAI4299771.1"/>
    <property type="molecule type" value="Genomic_DNA"/>
</dbReference>
<sequence length="108" mass="12197">MSFGNFDWLLLLRKHCYQLLKELVLKLKSSPELPKVSCIISDAATTSFEGKVAKDLGIPEVQFFTASARGFMGYLQFDDLVKRGILPFKGPLHLPARNFLQGDHFKPL</sequence>
<name>A0ACB9KR36_BAUVA</name>
<protein>
    <submittedName>
        <fullName evidence="1">Uncharacterized protein</fullName>
    </submittedName>
</protein>
<evidence type="ECO:0000313" key="1">
    <source>
        <dbReference type="EMBL" id="KAI4299771.1"/>
    </source>
</evidence>
<evidence type="ECO:0000313" key="2">
    <source>
        <dbReference type="Proteomes" id="UP000828941"/>
    </source>
</evidence>
<comment type="caution">
    <text evidence="1">The sequence shown here is derived from an EMBL/GenBank/DDBJ whole genome shotgun (WGS) entry which is preliminary data.</text>
</comment>